<name>A0AAD3Y8T4_NEPGR</name>
<organism evidence="2 3">
    <name type="scientific">Nepenthes gracilis</name>
    <name type="common">Slender pitcher plant</name>
    <dbReference type="NCBI Taxonomy" id="150966"/>
    <lineage>
        <taxon>Eukaryota</taxon>
        <taxon>Viridiplantae</taxon>
        <taxon>Streptophyta</taxon>
        <taxon>Embryophyta</taxon>
        <taxon>Tracheophyta</taxon>
        <taxon>Spermatophyta</taxon>
        <taxon>Magnoliopsida</taxon>
        <taxon>eudicotyledons</taxon>
        <taxon>Gunneridae</taxon>
        <taxon>Pentapetalae</taxon>
        <taxon>Caryophyllales</taxon>
        <taxon>Nepenthaceae</taxon>
        <taxon>Nepenthes</taxon>
    </lineage>
</organism>
<feature type="compositionally biased region" description="Basic residues" evidence="1">
    <location>
        <begin position="63"/>
        <end position="75"/>
    </location>
</feature>
<reference evidence="2" key="1">
    <citation type="submission" date="2023-05" db="EMBL/GenBank/DDBJ databases">
        <title>Nepenthes gracilis genome sequencing.</title>
        <authorList>
            <person name="Fukushima K."/>
        </authorList>
    </citation>
    <scope>NUCLEOTIDE SEQUENCE</scope>
    <source>
        <strain evidence="2">SING2019-196</strain>
    </source>
</reference>
<gene>
    <name evidence="2" type="ORF">Nepgr_033134</name>
</gene>
<protein>
    <submittedName>
        <fullName evidence="2">Uncharacterized protein</fullName>
    </submittedName>
</protein>
<accession>A0AAD3Y8T4</accession>
<dbReference type="Proteomes" id="UP001279734">
    <property type="component" value="Unassembled WGS sequence"/>
</dbReference>
<sequence length="116" mass="13029">MMIRKWEDISWKTRRTVMVIVLVLTMKDEETLRLLIEEESPPSITLCLGIGGVGSSKSEHSSRSRSRPVLMKRNKKSGEVDALPLPLQFLLPVLRSVAASFPHPPNPHVSLHPSRP</sequence>
<proteinExistence type="predicted"/>
<dbReference type="AlphaFoldDB" id="A0AAD3Y8T4"/>
<evidence type="ECO:0000313" key="2">
    <source>
        <dbReference type="EMBL" id="GMH31291.1"/>
    </source>
</evidence>
<comment type="caution">
    <text evidence="2">The sequence shown here is derived from an EMBL/GenBank/DDBJ whole genome shotgun (WGS) entry which is preliminary data.</text>
</comment>
<evidence type="ECO:0000313" key="3">
    <source>
        <dbReference type="Proteomes" id="UP001279734"/>
    </source>
</evidence>
<evidence type="ECO:0000256" key="1">
    <source>
        <dbReference type="SAM" id="MobiDB-lite"/>
    </source>
</evidence>
<keyword evidence="3" id="KW-1185">Reference proteome</keyword>
<feature type="region of interest" description="Disordered" evidence="1">
    <location>
        <begin position="52"/>
        <end position="75"/>
    </location>
</feature>
<dbReference type="EMBL" id="BSYO01000040">
    <property type="protein sequence ID" value="GMH31291.1"/>
    <property type="molecule type" value="Genomic_DNA"/>
</dbReference>